<organism evidence="9 10">
    <name type="scientific">Steinernema hermaphroditum</name>
    <dbReference type="NCBI Taxonomy" id="289476"/>
    <lineage>
        <taxon>Eukaryota</taxon>
        <taxon>Metazoa</taxon>
        <taxon>Ecdysozoa</taxon>
        <taxon>Nematoda</taxon>
        <taxon>Chromadorea</taxon>
        <taxon>Rhabditida</taxon>
        <taxon>Tylenchina</taxon>
        <taxon>Panagrolaimomorpha</taxon>
        <taxon>Strongyloidoidea</taxon>
        <taxon>Steinernematidae</taxon>
        <taxon>Steinernema</taxon>
    </lineage>
</organism>
<feature type="chain" id="PRO_5041236883" description="Homeobox domain-containing protein" evidence="7">
    <location>
        <begin position="21"/>
        <end position="1258"/>
    </location>
</feature>
<dbReference type="SUPFAM" id="SSF46689">
    <property type="entry name" value="Homeodomain-like"/>
    <property type="match status" value="1"/>
</dbReference>
<dbReference type="GO" id="GO:0000978">
    <property type="term" value="F:RNA polymerase II cis-regulatory region sequence-specific DNA binding"/>
    <property type="evidence" value="ECO:0007669"/>
    <property type="project" value="TreeGrafter"/>
</dbReference>
<dbReference type="Pfam" id="PF16878">
    <property type="entry name" value="SIX1_SD"/>
    <property type="match status" value="1"/>
</dbReference>
<dbReference type="SUPFAM" id="SSF49899">
    <property type="entry name" value="Concanavalin A-like lectins/glucanases"/>
    <property type="match status" value="1"/>
</dbReference>
<dbReference type="GO" id="GO:0005667">
    <property type="term" value="C:transcription regulator complex"/>
    <property type="evidence" value="ECO:0007669"/>
    <property type="project" value="TreeGrafter"/>
</dbReference>
<dbReference type="Pfam" id="PF00046">
    <property type="entry name" value="Homeodomain"/>
    <property type="match status" value="1"/>
</dbReference>
<accession>A0AA39HUA1</accession>
<dbReference type="GO" id="GO:0000981">
    <property type="term" value="F:DNA-binding transcription factor activity, RNA polymerase II-specific"/>
    <property type="evidence" value="ECO:0007669"/>
    <property type="project" value="InterPro"/>
</dbReference>
<dbReference type="PANTHER" id="PTHR10390">
    <property type="entry name" value="HOMEOBOX PROTEIN SIX"/>
    <property type="match status" value="1"/>
</dbReference>
<evidence type="ECO:0000313" key="10">
    <source>
        <dbReference type="Proteomes" id="UP001175271"/>
    </source>
</evidence>
<dbReference type="PANTHER" id="PTHR10390:SF44">
    <property type="entry name" value="SIX HOMEOBOX 4"/>
    <property type="match status" value="1"/>
</dbReference>
<evidence type="ECO:0000256" key="3">
    <source>
        <dbReference type="ARBA" id="ARBA00023155"/>
    </source>
</evidence>
<keyword evidence="4 5" id="KW-0539">Nucleus</keyword>
<evidence type="ECO:0000256" key="2">
    <source>
        <dbReference type="ARBA" id="ARBA00023125"/>
    </source>
</evidence>
<dbReference type="InterPro" id="IPR009057">
    <property type="entry name" value="Homeodomain-like_sf"/>
</dbReference>
<keyword evidence="2 5" id="KW-0238">DNA-binding</keyword>
<dbReference type="AlphaFoldDB" id="A0AA39HUA1"/>
<keyword evidence="10" id="KW-1185">Reference proteome</keyword>
<keyword evidence="7" id="KW-0732">Signal</keyword>
<gene>
    <name evidence="9" type="ORF">QR680_005449</name>
</gene>
<dbReference type="CDD" id="cd00086">
    <property type="entry name" value="homeodomain"/>
    <property type="match status" value="1"/>
</dbReference>
<comment type="caution">
    <text evidence="9">The sequence shown here is derived from an EMBL/GenBank/DDBJ whole genome shotgun (WGS) entry which is preliminary data.</text>
</comment>
<comment type="subcellular location">
    <subcellularLocation>
        <location evidence="1 5 6">Nucleus</location>
    </subcellularLocation>
</comment>
<feature type="signal peptide" evidence="7">
    <location>
        <begin position="1"/>
        <end position="20"/>
    </location>
</feature>
<dbReference type="PROSITE" id="PS50071">
    <property type="entry name" value="HOMEOBOX_2"/>
    <property type="match status" value="1"/>
</dbReference>
<dbReference type="InterPro" id="IPR001356">
    <property type="entry name" value="HD"/>
</dbReference>
<evidence type="ECO:0000256" key="7">
    <source>
        <dbReference type="SAM" id="SignalP"/>
    </source>
</evidence>
<keyword evidence="3 5" id="KW-0371">Homeobox</keyword>
<proteinExistence type="predicted"/>
<dbReference type="InterPro" id="IPR013320">
    <property type="entry name" value="ConA-like_dom_sf"/>
</dbReference>
<feature type="DNA-binding region" description="Homeobox" evidence="5">
    <location>
        <begin position="1164"/>
        <end position="1223"/>
    </location>
</feature>
<dbReference type="PROSITE" id="PS00027">
    <property type="entry name" value="HOMEOBOX_1"/>
    <property type="match status" value="1"/>
</dbReference>
<evidence type="ECO:0000256" key="1">
    <source>
        <dbReference type="ARBA" id="ARBA00004123"/>
    </source>
</evidence>
<evidence type="ECO:0000256" key="4">
    <source>
        <dbReference type="ARBA" id="ARBA00023242"/>
    </source>
</evidence>
<dbReference type="InterPro" id="IPR031701">
    <property type="entry name" value="SIX1_SD"/>
</dbReference>
<reference evidence="9" key="1">
    <citation type="submission" date="2023-06" db="EMBL/GenBank/DDBJ databases">
        <title>Genomic analysis of the entomopathogenic nematode Steinernema hermaphroditum.</title>
        <authorList>
            <person name="Schwarz E.M."/>
            <person name="Heppert J.K."/>
            <person name="Baniya A."/>
            <person name="Schwartz H.T."/>
            <person name="Tan C.-H."/>
            <person name="Antoshechkin I."/>
            <person name="Sternberg P.W."/>
            <person name="Goodrich-Blair H."/>
            <person name="Dillman A.R."/>
        </authorList>
    </citation>
    <scope>NUCLEOTIDE SEQUENCE</scope>
    <source>
        <strain evidence="9">PS9179</strain>
        <tissue evidence="9">Whole animal</tissue>
    </source>
</reference>
<dbReference type="GO" id="GO:0005634">
    <property type="term" value="C:nucleus"/>
    <property type="evidence" value="ECO:0007669"/>
    <property type="project" value="UniProtKB-SubCell"/>
</dbReference>
<dbReference type="SMART" id="SM00389">
    <property type="entry name" value="HOX"/>
    <property type="match status" value="1"/>
</dbReference>
<dbReference type="Gene3D" id="1.10.10.60">
    <property type="entry name" value="Homeodomain-like"/>
    <property type="match status" value="1"/>
</dbReference>
<dbReference type="Proteomes" id="UP001175271">
    <property type="component" value="Unassembled WGS sequence"/>
</dbReference>
<evidence type="ECO:0000259" key="8">
    <source>
        <dbReference type="PROSITE" id="PS50071"/>
    </source>
</evidence>
<dbReference type="EMBL" id="JAUCMV010000003">
    <property type="protein sequence ID" value="KAK0411043.1"/>
    <property type="molecule type" value="Genomic_DNA"/>
</dbReference>
<name>A0AA39HUA1_9BILA</name>
<evidence type="ECO:0000313" key="9">
    <source>
        <dbReference type="EMBL" id="KAK0411043.1"/>
    </source>
</evidence>
<sequence length="1258" mass="140806">MVSWPASVSVALLITALCSGCMTTTSSAFSRARAAGVANFVDFPMRAAKCERADFGTYSAPELRELATLYPFQSRAEISAEEGGRLSCGFDRPEEYCSWTTSGVNGGGFQKARFETFFDFEKFDCTSERSFAFDEYFLLAGGEEGVMQTAVLEVEVPCQLGTSTVQFDYWSNSESATVKACTVAGSGGDPSCAELSLEPNPLMFEVPQNIAPFKIRIEVANLTPDNIVLIDNVAFKGQICEVVPEESEIERIGASTVPLLPTTIPSFVSSTTNFVQIPEPAESGAHPTLVSSVPTSRSPLLQQPIVDDSAIHQEVDSDAVLENDFDLTEPANDFEICDSLQCNFNANDACFYNPTGLGSTSEWRLGNGHLGNRHTGVRQNPNDPSNGGFLYVGKEHFDQSGDVFVLESVKFGLREPVVLVFDVYQRSYGPRLKVCLNTFDNCPYTNPPIRASEWWFRDQEVIVEKSAQKLPFCLDLQMVSLLKPLLAAALLHVALACQPPMGAYGPGLSPYGNYFGQGVQKQQQPSSASSFGSPLFSGVPASANSLDSESSDELPGAWSTEAPTNTFGDAAVDCSNGIRTAFEFLGCTEITEFIDAGDAGDAGSVFCNFKKGERCRFHNAPFEKLPFRRAKFRSSGEKFERTFREMTRRPEGSLPNGAFLFVGEPFGKPKEYQAAVEAKIACQKGDGKLRFRHWKTSENITLRVCTRDSEIRACTEVINYNFEEVRVNVVNPEKYPFFVEIIAGGFTSPSLFAIDDVEYEAEFCGGDSVEGNAVSAAARGDPTFQSSFPIEKDQKSLVAVRIQPKPPTNPGTLQISFEESNAPEDEQSLPIHKMSNCELIGCDFSLDLCKYRNGMSDLFGYKYGEWKVAKGRVGNFLTGIRTSETSSEGYAYVGTDNALDSLKGRRVYVLESSPFSLNADATLLFDVYRRARAISLQVCLDSLANCPYEIPQIDKRVFWRKNETAFLPRRTKKIFFVATQWQKFKWLAIANVRLGAPSRLWGHPRRRSAPSDSDYANLTTNQVSPPMAKYPQPYDWPSHDVSPFTMYFNAEQVDVICESLYLSRECDKLYELFQSDPNLLHYTAHSSSVQRAYLLVLLHREHFAEFAAFIESNKFDPMYHEELQNLWYEAKYAETSKKRDKALVAVDKYRLRKKYPPPLTISDGQERIYSFKESSRKVLQKFYKKNRYPSLEDKREIARQTQLKPVQIANWFKNRRQREKTSNEVVKPYYSPEPPHHIMMDYGSSNAKFSDYDQQQIL</sequence>
<dbReference type="InterPro" id="IPR017970">
    <property type="entry name" value="Homeobox_CS"/>
</dbReference>
<protein>
    <recommendedName>
        <fullName evidence="8">Homeobox domain-containing protein</fullName>
    </recommendedName>
</protein>
<feature type="domain" description="Homeobox" evidence="8">
    <location>
        <begin position="1162"/>
        <end position="1222"/>
    </location>
</feature>
<evidence type="ECO:0000256" key="6">
    <source>
        <dbReference type="RuleBase" id="RU000682"/>
    </source>
</evidence>
<evidence type="ECO:0000256" key="5">
    <source>
        <dbReference type="PROSITE-ProRule" id="PRU00108"/>
    </source>
</evidence>